<proteinExistence type="predicted"/>
<sequence>MWIVATCLTAVAATGCAGPSGRVIRIDAALAEAGRYMIAAQSPDGAWRSATYGCFKADPALTPHVMSCLFFLPQTGDGALASFRRGAGYLSGFVGDDGRLDVGRRELLFPTFTAAAASRVVVLERKTPRALLTQRAWLAYVLDRQLTERLGWRPADREYGGWGFALDVPRKPAPGRRRERFFESNLVATVYGVAALHSADTPVDDAAFGQILTFARKCQNVSDDPSRADPAFDDGGFYFIPDDEVQNKAGVAGIDRFGRKRFASYGTMTADGVRVLIRCGLGRDHPRVVAARRWLERNFSATQNPGVFAADREEIRNATYYYWTWAVSHAFLALRARQIESPDGPIRWAEVLADEILRRQRPDGSWVNGYTDAKEDDPLVATPFAAAALAICRAMMTGEYATIDGRCVSVRPGRRRSHPQTASR</sequence>
<organism evidence="1">
    <name type="scientific">marine sediment metagenome</name>
    <dbReference type="NCBI Taxonomy" id="412755"/>
    <lineage>
        <taxon>unclassified sequences</taxon>
        <taxon>metagenomes</taxon>
        <taxon>ecological metagenomes</taxon>
    </lineage>
</organism>
<gene>
    <name evidence="1" type="ORF">LCGC14_0312390</name>
</gene>
<dbReference type="AlphaFoldDB" id="A0A0F9U496"/>
<dbReference type="EMBL" id="LAZR01000205">
    <property type="protein sequence ID" value="KKN82127.1"/>
    <property type="molecule type" value="Genomic_DNA"/>
</dbReference>
<dbReference type="SUPFAM" id="SSF48239">
    <property type="entry name" value="Terpenoid cyclases/Protein prenyltransferases"/>
    <property type="match status" value="1"/>
</dbReference>
<dbReference type="Gene3D" id="1.50.10.20">
    <property type="match status" value="1"/>
</dbReference>
<name>A0A0F9U496_9ZZZZ</name>
<dbReference type="InterPro" id="IPR008930">
    <property type="entry name" value="Terpenoid_cyclase/PrenylTrfase"/>
</dbReference>
<accession>A0A0F9U496</accession>
<reference evidence="1" key="1">
    <citation type="journal article" date="2015" name="Nature">
        <title>Complex archaea that bridge the gap between prokaryotes and eukaryotes.</title>
        <authorList>
            <person name="Spang A."/>
            <person name="Saw J.H."/>
            <person name="Jorgensen S.L."/>
            <person name="Zaremba-Niedzwiedzka K."/>
            <person name="Martijn J."/>
            <person name="Lind A.E."/>
            <person name="van Eijk R."/>
            <person name="Schleper C."/>
            <person name="Guy L."/>
            <person name="Ettema T.J."/>
        </authorList>
    </citation>
    <scope>NUCLEOTIDE SEQUENCE</scope>
</reference>
<protein>
    <recommendedName>
        <fullName evidence="2">Squalene cyclase C-terminal domain-containing protein</fullName>
    </recommendedName>
</protein>
<evidence type="ECO:0008006" key="2">
    <source>
        <dbReference type="Google" id="ProtNLM"/>
    </source>
</evidence>
<evidence type="ECO:0000313" key="1">
    <source>
        <dbReference type="EMBL" id="KKN82127.1"/>
    </source>
</evidence>
<comment type="caution">
    <text evidence="1">The sequence shown here is derived from an EMBL/GenBank/DDBJ whole genome shotgun (WGS) entry which is preliminary data.</text>
</comment>